<dbReference type="NCBIfam" id="TIGR00049">
    <property type="entry name" value="iron-sulfur cluster assembly accessory protein"/>
    <property type="match status" value="1"/>
</dbReference>
<dbReference type="InterPro" id="IPR035903">
    <property type="entry name" value="HesB-like_dom_sf"/>
</dbReference>
<dbReference type="GO" id="GO:0005739">
    <property type="term" value="C:mitochondrion"/>
    <property type="evidence" value="ECO:0007669"/>
    <property type="project" value="TreeGrafter"/>
</dbReference>
<proteinExistence type="inferred from homology"/>
<dbReference type="OrthoDB" id="1938621at2759"/>
<dbReference type="InterPro" id="IPR016092">
    <property type="entry name" value="ATAP"/>
</dbReference>
<dbReference type="GO" id="GO:0051537">
    <property type="term" value="F:2 iron, 2 sulfur cluster binding"/>
    <property type="evidence" value="ECO:0007669"/>
    <property type="project" value="TreeGrafter"/>
</dbReference>
<dbReference type="KEGG" id="kng:KNAG_0B01520"/>
<dbReference type="GeneID" id="34524249"/>
<reference evidence="4" key="2">
    <citation type="submission" date="2012-08" db="EMBL/GenBank/DDBJ databases">
        <title>Genome sequence of Kazachstania naganishii.</title>
        <authorList>
            <person name="Gordon J.L."/>
            <person name="Armisen D."/>
            <person name="Proux-Wera E."/>
            <person name="OhEigeartaigh S.S."/>
            <person name="Byrne K.P."/>
            <person name="Wolfe K.H."/>
        </authorList>
    </citation>
    <scope>NUCLEOTIDE SEQUENCE [LARGE SCALE GENOMIC DNA]</scope>
    <source>
        <strain evidence="4">ATCC MYA-139 / BCRC 22969 / CBS 8797 / CCRC 22969 / KCTC 17520 / NBRC 10181 / NCYC 3082</strain>
    </source>
</reference>
<reference evidence="3 4" key="1">
    <citation type="journal article" date="2011" name="Proc. Natl. Acad. Sci. U.S.A.">
        <title>Evolutionary erosion of yeast sex chromosomes by mating-type switching accidents.</title>
        <authorList>
            <person name="Gordon J.L."/>
            <person name="Armisen D."/>
            <person name="Proux-Wera E."/>
            <person name="Oheigeartaigh S.S."/>
            <person name="Byrne K.P."/>
            <person name="Wolfe K.H."/>
        </authorList>
    </citation>
    <scope>NUCLEOTIDE SEQUENCE [LARGE SCALE GENOMIC DNA]</scope>
    <source>
        <strain evidence="4">ATCC MYA-139 / BCRC 22969 / CBS 8797 / CCRC 22969 / KCTC 17520 / NBRC 10181 / NCYC 3082</strain>
    </source>
</reference>
<protein>
    <recommendedName>
        <fullName evidence="2">Core domain-containing protein</fullName>
    </recommendedName>
</protein>
<evidence type="ECO:0000256" key="1">
    <source>
        <dbReference type="ARBA" id="ARBA00006718"/>
    </source>
</evidence>
<name>J7S3A0_HUIN7</name>
<dbReference type="STRING" id="1071383.J7S3A0"/>
<dbReference type="Pfam" id="PF01521">
    <property type="entry name" value="Fe-S_biosyn"/>
    <property type="match status" value="1"/>
</dbReference>
<dbReference type="GO" id="GO:0051539">
    <property type="term" value="F:4 iron, 4 sulfur cluster binding"/>
    <property type="evidence" value="ECO:0007669"/>
    <property type="project" value="TreeGrafter"/>
</dbReference>
<dbReference type="OMA" id="TDNALMH"/>
<dbReference type="RefSeq" id="XP_022462845.1">
    <property type="nucleotide sequence ID" value="XM_022611435.1"/>
</dbReference>
<accession>J7S3A0</accession>
<gene>
    <name evidence="3" type="primary">KNAG0B01520</name>
    <name evidence="3" type="ordered locus">KNAG_0B01520</name>
</gene>
<dbReference type="eggNOG" id="KOG1119">
    <property type="taxonomic scope" value="Eukaryota"/>
</dbReference>
<dbReference type="GO" id="GO:0016226">
    <property type="term" value="P:iron-sulfur cluster assembly"/>
    <property type="evidence" value="ECO:0007669"/>
    <property type="project" value="InterPro"/>
</dbReference>
<organism evidence="3 4">
    <name type="scientific">Huiozyma naganishii (strain ATCC MYA-139 / BCRC 22969 / CBS 8797 / KCTC 17520 / NBRC 10181 / NCYC 3082 / Yp74L-3)</name>
    <name type="common">Yeast</name>
    <name type="synonym">Kazachstania naganishii</name>
    <dbReference type="NCBI Taxonomy" id="1071383"/>
    <lineage>
        <taxon>Eukaryota</taxon>
        <taxon>Fungi</taxon>
        <taxon>Dikarya</taxon>
        <taxon>Ascomycota</taxon>
        <taxon>Saccharomycotina</taxon>
        <taxon>Saccharomycetes</taxon>
        <taxon>Saccharomycetales</taxon>
        <taxon>Saccharomycetaceae</taxon>
        <taxon>Huiozyma</taxon>
    </lineage>
</organism>
<dbReference type="PANTHER" id="PTHR43011">
    <property type="entry name" value="IRON-SULFUR CLUSTER ASSEMBLY 2 HOMOLOG, MITOCHONDRIAL"/>
    <property type="match status" value="1"/>
</dbReference>
<feature type="domain" description="Core" evidence="2">
    <location>
        <begin position="36"/>
        <end position="152"/>
    </location>
</feature>
<evidence type="ECO:0000259" key="2">
    <source>
        <dbReference type="Pfam" id="PF01521"/>
    </source>
</evidence>
<sequence length="164" mass="18039">MFFRGSRNFVRFASSNLAASLVQPRQVLNLADQKLNLNITQRAANKLSDIYDSSKEYLSIDVESGGCHGYQYNLHLKKEVPTSKAVTEAEDDEFGGRAQDSIVYLLNPKGKVMIDPQSLKILNNSTLNYTTELIGSSFKIESAALKSKCGCGTSFDVEGDSEKS</sequence>
<dbReference type="Gene3D" id="2.60.300.12">
    <property type="entry name" value="HesB-like domain"/>
    <property type="match status" value="1"/>
</dbReference>
<dbReference type="InterPro" id="IPR000361">
    <property type="entry name" value="ATAP_core_dom"/>
</dbReference>
<dbReference type="PANTHER" id="PTHR43011:SF1">
    <property type="entry name" value="IRON-SULFUR CLUSTER ASSEMBLY 2 HOMOLOG, MITOCHONDRIAL"/>
    <property type="match status" value="1"/>
</dbReference>
<dbReference type="EMBL" id="HE978315">
    <property type="protein sequence ID" value="CCK68599.1"/>
    <property type="molecule type" value="Genomic_DNA"/>
</dbReference>
<evidence type="ECO:0000313" key="4">
    <source>
        <dbReference type="Proteomes" id="UP000006310"/>
    </source>
</evidence>
<dbReference type="HOGENOM" id="CLU_069054_1_2_1"/>
<dbReference type="GO" id="GO:0005506">
    <property type="term" value="F:iron ion binding"/>
    <property type="evidence" value="ECO:0007669"/>
    <property type="project" value="TreeGrafter"/>
</dbReference>
<keyword evidence="4" id="KW-1185">Reference proteome</keyword>
<dbReference type="SUPFAM" id="SSF89360">
    <property type="entry name" value="HesB-like domain"/>
    <property type="match status" value="1"/>
</dbReference>
<dbReference type="AlphaFoldDB" id="J7S3A0"/>
<dbReference type="Proteomes" id="UP000006310">
    <property type="component" value="Chromosome 2"/>
</dbReference>
<comment type="similarity">
    <text evidence="1">Belongs to the HesB/IscA family.</text>
</comment>
<evidence type="ECO:0000313" key="3">
    <source>
        <dbReference type="EMBL" id="CCK68599.1"/>
    </source>
</evidence>